<accession>A0A0L6VDF1</accession>
<comment type="caution">
    <text evidence="2">The sequence shown here is derived from an EMBL/GenBank/DDBJ whole genome shotgun (WGS) entry which is preliminary data.</text>
</comment>
<name>A0A0L6VDF1_9BASI</name>
<dbReference type="AlphaFoldDB" id="A0A0L6VDF1"/>
<keyword evidence="3" id="KW-1185">Reference proteome</keyword>
<evidence type="ECO:0000256" key="1">
    <source>
        <dbReference type="SAM" id="SignalP"/>
    </source>
</evidence>
<gene>
    <name evidence="2" type="ORF">VP01_1993g5</name>
</gene>
<protein>
    <submittedName>
        <fullName evidence="2">Uncharacterized protein</fullName>
    </submittedName>
</protein>
<dbReference type="Proteomes" id="UP000037035">
    <property type="component" value="Unassembled WGS sequence"/>
</dbReference>
<feature type="signal peptide" evidence="1">
    <location>
        <begin position="1"/>
        <end position="27"/>
    </location>
</feature>
<feature type="chain" id="PRO_5005568493" evidence="1">
    <location>
        <begin position="28"/>
        <end position="179"/>
    </location>
</feature>
<evidence type="ECO:0000313" key="2">
    <source>
        <dbReference type="EMBL" id="KNZ58140.1"/>
    </source>
</evidence>
<evidence type="ECO:0000313" key="3">
    <source>
        <dbReference type="Proteomes" id="UP000037035"/>
    </source>
</evidence>
<dbReference type="EMBL" id="LAVV01006829">
    <property type="protein sequence ID" value="KNZ58140.1"/>
    <property type="molecule type" value="Genomic_DNA"/>
</dbReference>
<sequence length="179" mass="20811">MFLNHFLNFPLHGMALWHMLFVQKSQGQSMVYIWATHQAFKHPSCWEPWKDNQIPAAQFHKLFCMLFANFIWLSEASRQAPERFNWLHVTIGQVFNISTETADKAAGLFVNAVLNILKKQAAGYELRLVHFNSCPPLERANQWDEIKESFHLCQGIPMQELGLHSFSMCIRWSGELSKC</sequence>
<proteinExistence type="predicted"/>
<reference evidence="2 3" key="1">
    <citation type="submission" date="2015-08" db="EMBL/GenBank/DDBJ databases">
        <title>Next Generation Sequencing and Analysis of the Genome of Puccinia sorghi L Schw, the Causal Agent of Maize Common Rust.</title>
        <authorList>
            <person name="Rochi L."/>
            <person name="Burguener G."/>
            <person name="Darino M."/>
            <person name="Turjanski A."/>
            <person name="Kreff E."/>
            <person name="Dieguez M.J."/>
            <person name="Sacco F."/>
        </authorList>
    </citation>
    <scope>NUCLEOTIDE SEQUENCE [LARGE SCALE GENOMIC DNA]</scope>
    <source>
        <strain evidence="2 3">RO10H11247</strain>
    </source>
</reference>
<dbReference type="VEuPathDB" id="FungiDB:VP01_1993g5"/>
<keyword evidence="1" id="KW-0732">Signal</keyword>
<organism evidence="2 3">
    <name type="scientific">Puccinia sorghi</name>
    <dbReference type="NCBI Taxonomy" id="27349"/>
    <lineage>
        <taxon>Eukaryota</taxon>
        <taxon>Fungi</taxon>
        <taxon>Dikarya</taxon>
        <taxon>Basidiomycota</taxon>
        <taxon>Pucciniomycotina</taxon>
        <taxon>Pucciniomycetes</taxon>
        <taxon>Pucciniales</taxon>
        <taxon>Pucciniaceae</taxon>
        <taxon>Puccinia</taxon>
    </lineage>
</organism>